<dbReference type="RefSeq" id="WP_248553590.1">
    <property type="nucleotide sequence ID" value="NZ_JALPRK010000026.1"/>
</dbReference>
<dbReference type="PANTHER" id="PTHR34220:SF7">
    <property type="entry name" value="SENSOR HISTIDINE KINASE YPDA"/>
    <property type="match status" value="1"/>
</dbReference>
<evidence type="ECO:0000256" key="3">
    <source>
        <dbReference type="ARBA" id="ARBA00012438"/>
    </source>
</evidence>
<evidence type="ECO:0000256" key="10">
    <source>
        <dbReference type="ARBA" id="ARBA00023012"/>
    </source>
</evidence>
<dbReference type="SMART" id="SM00387">
    <property type="entry name" value="HATPase_c"/>
    <property type="match status" value="1"/>
</dbReference>
<comment type="subcellular location">
    <subcellularLocation>
        <location evidence="2">Cell membrane</location>
        <topology evidence="2">Multi-pass membrane protein</topology>
    </subcellularLocation>
</comment>
<dbReference type="EMBL" id="JALPRK010000026">
    <property type="protein sequence ID" value="MCK8489566.1"/>
    <property type="molecule type" value="Genomic_DNA"/>
</dbReference>
<dbReference type="InterPro" id="IPR005467">
    <property type="entry name" value="His_kinase_dom"/>
</dbReference>
<dbReference type="InterPro" id="IPR004358">
    <property type="entry name" value="Sig_transdc_His_kin-like_C"/>
</dbReference>
<keyword evidence="10" id="KW-0902">Two-component regulatory system</keyword>
<dbReference type="Pfam" id="PF00672">
    <property type="entry name" value="HAMP"/>
    <property type="match status" value="1"/>
</dbReference>
<keyword evidence="7" id="KW-0547">Nucleotide-binding</keyword>
<dbReference type="InterPro" id="IPR050640">
    <property type="entry name" value="Bact_2-comp_sensor_kinase"/>
</dbReference>
<dbReference type="InterPro" id="IPR003660">
    <property type="entry name" value="HAMP_dom"/>
</dbReference>
<evidence type="ECO:0000256" key="11">
    <source>
        <dbReference type="ARBA" id="ARBA00023136"/>
    </source>
</evidence>
<dbReference type="Gene3D" id="3.30.565.10">
    <property type="entry name" value="Histidine kinase-like ATPase, C-terminal domain"/>
    <property type="match status" value="1"/>
</dbReference>
<dbReference type="GO" id="GO:0005524">
    <property type="term" value="F:ATP binding"/>
    <property type="evidence" value="ECO:0007669"/>
    <property type="project" value="UniProtKB-KW"/>
</dbReference>
<dbReference type="PROSITE" id="PS50885">
    <property type="entry name" value="HAMP"/>
    <property type="match status" value="1"/>
</dbReference>
<sequence>MGSKEPFLKGRPLMKLINWISSSLRAKLLLMFLFLTVIPLITIGLVAYQKSYNTVYENSKASAVLTADQLARSLGTLFTDSSKLLELGNHSQVLHFLYSQNDTYEDAKEILRTIDSYRQTYKYESVLNITMINLYGRGISERRGVFVLDKNPLRNPHFAYLIDNPDVVLTVPPLDALMLDHPDGLQEKPAISIMAAVKQRITHETIGFIVIDVDASAVSRFCDEVKVGETGFFYIVDASGRPIFMPTGLVPDQVLPERDILARMATGALSSYVDKSGGGPKFIFASSPQAAGWKIIGQVQLREIVKEADSIRQLIIVSVALSLFFAVSLHFFISSRLTRPLKLLKNKMKLAASGFLESKVTPAGNDEVAELGRSYNIMLGKIKALLEQSIREQEEIKKAELRALQAQINPHFLYNTLDSILWMAEAGKNDRVITLVQSLSRLFRISLNRGRDWIPLEKEIEHVHSYLIIQQMRYRDILEYRIEVEPHLLPCSVLKMTLQPIVENALYHGIKNKRGKGMITVSAQESGERELQLTVRDNGCGMPPDKLERLRRDLLNGRLPVETGEEVSGGFGLHNVHQRIKLFYGESYGVQIDSAAGEGTTVTISIPRGKEE</sequence>
<evidence type="ECO:0000256" key="5">
    <source>
        <dbReference type="ARBA" id="ARBA00022553"/>
    </source>
</evidence>
<dbReference type="SUPFAM" id="SSF158472">
    <property type="entry name" value="HAMP domain-like"/>
    <property type="match status" value="1"/>
</dbReference>
<reference evidence="15" key="1">
    <citation type="submission" date="2022-04" db="EMBL/GenBank/DDBJ databases">
        <authorList>
            <person name="Seo M.-J."/>
        </authorList>
    </citation>
    <scope>NUCLEOTIDE SEQUENCE</scope>
    <source>
        <strain evidence="15">MBLB2552</strain>
    </source>
</reference>
<evidence type="ECO:0000259" key="14">
    <source>
        <dbReference type="PROSITE" id="PS50885"/>
    </source>
</evidence>
<keyword evidence="4" id="KW-1003">Cell membrane</keyword>
<dbReference type="CDD" id="cd06225">
    <property type="entry name" value="HAMP"/>
    <property type="match status" value="1"/>
</dbReference>
<evidence type="ECO:0000313" key="15">
    <source>
        <dbReference type="EMBL" id="MCK8489566.1"/>
    </source>
</evidence>
<name>A0A9X1Y4L6_9BACL</name>
<dbReference type="EC" id="2.7.13.3" evidence="3"/>
<evidence type="ECO:0000313" key="16">
    <source>
        <dbReference type="Proteomes" id="UP001139534"/>
    </source>
</evidence>
<evidence type="ECO:0000256" key="6">
    <source>
        <dbReference type="ARBA" id="ARBA00022679"/>
    </source>
</evidence>
<dbReference type="PANTHER" id="PTHR34220">
    <property type="entry name" value="SENSOR HISTIDINE KINASE YPDA"/>
    <property type="match status" value="1"/>
</dbReference>
<feature type="transmembrane region" description="Helical" evidence="12">
    <location>
        <begin position="28"/>
        <end position="48"/>
    </location>
</feature>
<keyword evidence="5" id="KW-0597">Phosphoprotein</keyword>
<feature type="transmembrane region" description="Helical" evidence="12">
    <location>
        <begin position="314"/>
        <end position="333"/>
    </location>
</feature>
<dbReference type="PRINTS" id="PR00344">
    <property type="entry name" value="BCTRLSENSOR"/>
</dbReference>
<dbReference type="InterPro" id="IPR036890">
    <property type="entry name" value="HATPase_C_sf"/>
</dbReference>
<feature type="domain" description="HAMP" evidence="14">
    <location>
        <begin position="335"/>
        <end position="387"/>
    </location>
</feature>
<dbReference type="Gene3D" id="3.30.450.20">
    <property type="entry name" value="PAS domain"/>
    <property type="match status" value="1"/>
</dbReference>
<dbReference type="Proteomes" id="UP001139534">
    <property type="component" value="Unassembled WGS sequence"/>
</dbReference>
<dbReference type="SMART" id="SM00304">
    <property type="entry name" value="HAMP"/>
    <property type="match status" value="1"/>
</dbReference>
<comment type="catalytic activity">
    <reaction evidence="1">
        <text>ATP + protein L-histidine = ADP + protein N-phospho-L-histidine.</text>
        <dbReference type="EC" id="2.7.13.3"/>
    </reaction>
</comment>
<comment type="caution">
    <text evidence="15">The sequence shown here is derived from an EMBL/GenBank/DDBJ whole genome shotgun (WGS) entry which is preliminary data.</text>
</comment>
<dbReference type="InterPro" id="IPR003594">
    <property type="entry name" value="HATPase_dom"/>
</dbReference>
<gene>
    <name evidence="15" type="ORF">M0651_20520</name>
</gene>
<feature type="domain" description="Histidine kinase" evidence="13">
    <location>
        <begin position="494"/>
        <end position="610"/>
    </location>
</feature>
<dbReference type="PROSITE" id="PS50109">
    <property type="entry name" value="HIS_KIN"/>
    <property type="match status" value="1"/>
</dbReference>
<dbReference type="Pfam" id="PF06580">
    <property type="entry name" value="His_kinase"/>
    <property type="match status" value="1"/>
</dbReference>
<keyword evidence="6" id="KW-0808">Transferase</keyword>
<keyword evidence="12" id="KW-0812">Transmembrane</keyword>
<keyword evidence="8 15" id="KW-0418">Kinase</keyword>
<evidence type="ECO:0000256" key="7">
    <source>
        <dbReference type="ARBA" id="ARBA00022741"/>
    </source>
</evidence>
<proteinExistence type="predicted"/>
<dbReference type="SUPFAM" id="SSF55874">
    <property type="entry name" value="ATPase domain of HSP90 chaperone/DNA topoisomerase II/histidine kinase"/>
    <property type="match status" value="1"/>
</dbReference>
<dbReference type="AlphaFoldDB" id="A0A9X1Y4L6"/>
<evidence type="ECO:0000256" key="4">
    <source>
        <dbReference type="ARBA" id="ARBA00022475"/>
    </source>
</evidence>
<dbReference type="Pfam" id="PF02518">
    <property type="entry name" value="HATPase_c"/>
    <property type="match status" value="1"/>
</dbReference>
<evidence type="ECO:0000256" key="9">
    <source>
        <dbReference type="ARBA" id="ARBA00022840"/>
    </source>
</evidence>
<evidence type="ECO:0000259" key="13">
    <source>
        <dbReference type="PROSITE" id="PS50109"/>
    </source>
</evidence>
<dbReference type="GO" id="GO:0005886">
    <property type="term" value="C:plasma membrane"/>
    <property type="evidence" value="ECO:0007669"/>
    <property type="project" value="UniProtKB-SubCell"/>
</dbReference>
<dbReference type="GO" id="GO:0000155">
    <property type="term" value="F:phosphorelay sensor kinase activity"/>
    <property type="evidence" value="ECO:0007669"/>
    <property type="project" value="InterPro"/>
</dbReference>
<evidence type="ECO:0000256" key="12">
    <source>
        <dbReference type="SAM" id="Phobius"/>
    </source>
</evidence>
<evidence type="ECO:0000256" key="8">
    <source>
        <dbReference type="ARBA" id="ARBA00022777"/>
    </source>
</evidence>
<protein>
    <recommendedName>
        <fullName evidence="3">histidine kinase</fullName>
        <ecNumber evidence="3">2.7.13.3</ecNumber>
    </recommendedName>
</protein>
<keyword evidence="12" id="KW-1133">Transmembrane helix</keyword>
<dbReference type="Gene3D" id="6.10.340.10">
    <property type="match status" value="1"/>
</dbReference>
<dbReference type="InterPro" id="IPR010559">
    <property type="entry name" value="Sig_transdc_His_kin_internal"/>
</dbReference>
<evidence type="ECO:0000256" key="2">
    <source>
        <dbReference type="ARBA" id="ARBA00004651"/>
    </source>
</evidence>
<keyword evidence="9" id="KW-0067">ATP-binding</keyword>
<keyword evidence="16" id="KW-1185">Reference proteome</keyword>
<accession>A0A9X1Y4L6</accession>
<organism evidence="15 16">
    <name type="scientific">Paenibacillus mellifer</name>
    <dbReference type="NCBI Taxonomy" id="2937794"/>
    <lineage>
        <taxon>Bacteria</taxon>
        <taxon>Bacillati</taxon>
        <taxon>Bacillota</taxon>
        <taxon>Bacilli</taxon>
        <taxon>Bacillales</taxon>
        <taxon>Paenibacillaceae</taxon>
        <taxon>Paenibacillus</taxon>
    </lineage>
</organism>
<keyword evidence="11 12" id="KW-0472">Membrane</keyword>
<evidence type="ECO:0000256" key="1">
    <source>
        <dbReference type="ARBA" id="ARBA00000085"/>
    </source>
</evidence>